<evidence type="ECO:0000313" key="1">
    <source>
        <dbReference type="EMBL" id="RIE15823.1"/>
    </source>
</evidence>
<sequence length="144" mass="16394">MKQSTDIRVKTDSRFEQLYKDLKPHCGEAHSVFFLCFCLGVRTGRRAATDAKRAERFWSGTITADEWACYYAVATDERQMDFSVLDDDKAVVQIAESYADGGMEVLIDELLERFMVKADGFKLDTSACADLSWQLLKFIPDQLV</sequence>
<keyword evidence="2" id="KW-1185">Reference proteome</keyword>
<comment type="caution">
    <text evidence="1">The sequence shown here is derived from an EMBL/GenBank/DDBJ whole genome shotgun (WGS) entry which is preliminary data.</text>
</comment>
<name>A0A398DNL1_9BACT</name>
<dbReference type="RefSeq" id="WP_119086516.1">
    <property type="nucleotide sequence ID" value="NZ_QXIY01000044.1"/>
</dbReference>
<gene>
    <name evidence="1" type="ORF">SMC1_09405</name>
</gene>
<dbReference type="EMBL" id="QXIY01000044">
    <property type="protein sequence ID" value="RIE15823.1"/>
    <property type="molecule type" value="Genomic_DNA"/>
</dbReference>
<protein>
    <submittedName>
        <fullName evidence="1">Uncharacterized protein</fullName>
    </submittedName>
</protein>
<accession>A0A398DNL1</accession>
<evidence type="ECO:0000313" key="2">
    <source>
        <dbReference type="Proteomes" id="UP000266113"/>
    </source>
</evidence>
<dbReference type="Proteomes" id="UP000266113">
    <property type="component" value="Unassembled WGS sequence"/>
</dbReference>
<reference evidence="1 2" key="1">
    <citation type="submission" date="2018-09" db="EMBL/GenBank/DDBJ databases">
        <title>Discovery and Ecogenomic Context for Candidatus Cryosericales, a Global Caldiserica Order Active in Thawing Permafrost.</title>
        <authorList>
            <person name="Martinez M.A."/>
            <person name="Woodcroft B.J."/>
            <person name="Ignacio Espinoza J.C."/>
            <person name="Zayed A."/>
            <person name="Singleton C.M."/>
            <person name="Boyd J."/>
            <person name="Li Y.-F."/>
            <person name="Purvine S."/>
            <person name="Maughan H."/>
            <person name="Hodgkins S.B."/>
            <person name="Anderson D."/>
            <person name="Sederholm M."/>
            <person name="Temperton B."/>
            <person name="Saleska S.R."/>
            <person name="Tyson G.W."/>
            <person name="Rich V.I."/>
        </authorList>
    </citation>
    <scope>NUCLEOTIDE SEQUENCE [LARGE SCALE GENOMIC DNA]</scope>
    <source>
        <strain evidence="1 2">SMC1</strain>
    </source>
</reference>
<dbReference type="OrthoDB" id="2864574at2"/>
<proteinExistence type="predicted"/>
<organism evidence="1 2">
    <name type="scientific">Candidatus Cryosericum septentrionale</name>
    <dbReference type="NCBI Taxonomy" id="2290913"/>
    <lineage>
        <taxon>Bacteria</taxon>
        <taxon>Pseudomonadati</taxon>
        <taxon>Caldisericota/Cryosericota group</taxon>
        <taxon>Candidatus Cryosericota</taxon>
        <taxon>Candidatus Cryosericia</taxon>
        <taxon>Candidatus Cryosericales</taxon>
        <taxon>Candidatus Cryosericaceae</taxon>
        <taxon>Candidatus Cryosericum</taxon>
    </lineage>
</organism>
<dbReference type="AlphaFoldDB" id="A0A398DNL1"/>